<dbReference type="InterPro" id="IPR030678">
    <property type="entry name" value="Peptide/Ni-bd"/>
</dbReference>
<dbReference type="Gene3D" id="3.10.105.10">
    <property type="entry name" value="Dipeptide-binding Protein, Domain 3"/>
    <property type="match status" value="1"/>
</dbReference>
<dbReference type="PANTHER" id="PTHR30290">
    <property type="entry name" value="PERIPLASMIC BINDING COMPONENT OF ABC TRANSPORTER"/>
    <property type="match status" value="1"/>
</dbReference>
<dbReference type="PROSITE" id="PS51257">
    <property type="entry name" value="PROKAR_LIPOPROTEIN"/>
    <property type="match status" value="1"/>
</dbReference>
<evidence type="ECO:0000256" key="2">
    <source>
        <dbReference type="SAM" id="SignalP"/>
    </source>
</evidence>
<dbReference type="EMBL" id="JAKRKC020000002">
    <property type="protein sequence ID" value="MCK2219361.1"/>
    <property type="molecule type" value="Genomic_DNA"/>
</dbReference>
<comment type="caution">
    <text evidence="4">The sequence shown here is derived from an EMBL/GenBank/DDBJ whole genome shotgun (WGS) entry which is preliminary data.</text>
</comment>
<protein>
    <submittedName>
        <fullName evidence="4">ABC transporter substrate-binding protein</fullName>
    </submittedName>
</protein>
<evidence type="ECO:0000259" key="3">
    <source>
        <dbReference type="Pfam" id="PF00496"/>
    </source>
</evidence>
<feature type="domain" description="Solute-binding protein family 5" evidence="3">
    <location>
        <begin position="112"/>
        <end position="506"/>
    </location>
</feature>
<accession>A0ABT0G5K3</accession>
<dbReference type="SUPFAM" id="SSF53850">
    <property type="entry name" value="Periplasmic binding protein-like II"/>
    <property type="match status" value="1"/>
</dbReference>
<dbReference type="PANTHER" id="PTHR30290:SF83">
    <property type="entry name" value="ABC TRANSPORTER SUBSTRATE-BINDING PROTEIN"/>
    <property type="match status" value="1"/>
</dbReference>
<feature type="compositionally biased region" description="Polar residues" evidence="1">
    <location>
        <begin position="26"/>
        <end position="41"/>
    </location>
</feature>
<feature type="signal peptide" evidence="2">
    <location>
        <begin position="1"/>
        <end position="25"/>
    </location>
</feature>
<feature type="region of interest" description="Disordered" evidence="1">
    <location>
        <begin position="26"/>
        <end position="49"/>
    </location>
</feature>
<dbReference type="Proteomes" id="UP001317259">
    <property type="component" value="Unassembled WGS sequence"/>
</dbReference>
<dbReference type="InterPro" id="IPR039424">
    <property type="entry name" value="SBP_5"/>
</dbReference>
<sequence>MASLRHLSMIVAAAATLIATTVSCATETGSKGSAPPSSTQGAGKPVTGGTLRLVGSGDVDHLDPTSAYYTVTNGIIRGYARQLFALRGVPAGTDTTKGFDLVADVAAELPTAENGGLSADKLTYTIKLRDGVQWDTQPPRQVTAGDFVRGFKRLCNPVAGAGAPGYYTSTIKGMAGYCDAYTAAFKKAKPTAQALAAFQNGHDIAGVQAKDDKTLVFTLNQPAGDFLNILSLNFSSAAPAEYDQYVPDDATFRQHVISDGPYKITSYVATKSIRLERNPAWKQESDPIRHQYVNAVEVKMGVAEPDAVQQQLEAGSADLAWDLPVPTSQIPRLKSGDPNFHIFPGAVTNPYLVFNLQSKNENGAMGKLKVRQAIEYAINKTAIAKIYGGADVAVPLHTAIPPGNIGYQEYNPYPTPNDQGDPAKCKQLLSEAGYPNGLTLIGAFRNAGNHPANFQSYSADLKACGITVKGLPVRQGDYYGAFLQNPSIAKDSKWDISAPGWVPDWYGNNGRATMQPLFQTNCNPGTSNYGCYSNPKVDDLMKQALAETDTAKATALWHQADQAVMADAVIVPFNNQNTPIYHSKRVQNALYLPAFQLYDITNLWLQPNTP</sequence>
<reference evidence="4 5" key="1">
    <citation type="submission" date="2022-04" db="EMBL/GenBank/DDBJ databases">
        <title>Genome draft of Actinomadura sp. ATCC 31491.</title>
        <authorList>
            <person name="Shi X."/>
            <person name="Du Y."/>
        </authorList>
    </citation>
    <scope>NUCLEOTIDE SEQUENCE [LARGE SCALE GENOMIC DNA]</scope>
    <source>
        <strain evidence="4 5">ATCC 31491</strain>
    </source>
</reference>
<dbReference type="CDD" id="cd08506">
    <property type="entry name" value="PBP2_clavulanate_OppA2"/>
    <property type="match status" value="1"/>
</dbReference>
<dbReference type="Gene3D" id="3.40.190.10">
    <property type="entry name" value="Periplasmic binding protein-like II"/>
    <property type="match status" value="1"/>
</dbReference>
<name>A0ABT0G5K3_9ACTN</name>
<dbReference type="InterPro" id="IPR000914">
    <property type="entry name" value="SBP_5_dom"/>
</dbReference>
<keyword evidence="5" id="KW-1185">Reference proteome</keyword>
<organism evidence="4 5">
    <name type="scientific">Actinomadura luzonensis</name>
    <dbReference type="NCBI Taxonomy" id="2805427"/>
    <lineage>
        <taxon>Bacteria</taxon>
        <taxon>Bacillati</taxon>
        <taxon>Actinomycetota</taxon>
        <taxon>Actinomycetes</taxon>
        <taxon>Streptosporangiales</taxon>
        <taxon>Thermomonosporaceae</taxon>
        <taxon>Actinomadura</taxon>
    </lineage>
</organism>
<dbReference type="PIRSF" id="PIRSF002741">
    <property type="entry name" value="MppA"/>
    <property type="match status" value="1"/>
</dbReference>
<feature type="chain" id="PRO_5047135362" evidence="2">
    <location>
        <begin position="26"/>
        <end position="610"/>
    </location>
</feature>
<evidence type="ECO:0000313" key="4">
    <source>
        <dbReference type="EMBL" id="MCK2219361.1"/>
    </source>
</evidence>
<gene>
    <name evidence="4" type="ORF">MF672_037030</name>
</gene>
<dbReference type="RefSeq" id="WP_242381724.1">
    <property type="nucleotide sequence ID" value="NZ_JAKRKC020000002.1"/>
</dbReference>
<proteinExistence type="predicted"/>
<evidence type="ECO:0000313" key="5">
    <source>
        <dbReference type="Proteomes" id="UP001317259"/>
    </source>
</evidence>
<keyword evidence="2" id="KW-0732">Signal</keyword>
<dbReference type="Pfam" id="PF00496">
    <property type="entry name" value="SBP_bac_5"/>
    <property type="match status" value="1"/>
</dbReference>
<evidence type="ECO:0000256" key="1">
    <source>
        <dbReference type="SAM" id="MobiDB-lite"/>
    </source>
</evidence>